<dbReference type="BioCyc" id="ECOL478008-HMP:G76-487185-MONOMER"/>
<dbReference type="Gene3D" id="1.20.120.20">
    <property type="entry name" value="Apolipoprotein"/>
    <property type="match status" value="1"/>
</dbReference>
<keyword evidence="6" id="KW-0653">Protein transport</keyword>
<keyword evidence="6" id="KW-0813">Transport</keyword>
<evidence type="ECO:0000256" key="7">
    <source>
        <dbReference type="SAM" id="Phobius"/>
    </source>
</evidence>
<dbReference type="GO" id="GO:0005886">
    <property type="term" value="C:plasma membrane"/>
    <property type="evidence" value="ECO:0007669"/>
    <property type="project" value="UniProtKB-SubCell"/>
</dbReference>
<dbReference type="RefSeq" id="WP_000880885.1">
    <property type="nucleotide sequence ID" value="NZ_ABHU01000001.1"/>
</dbReference>
<dbReference type="InterPro" id="IPR049669">
    <property type="entry name" value="ZorA-like_t2"/>
</dbReference>
<gene>
    <name evidence="9" type="ORF">ECH7EC869_5284</name>
</gene>
<dbReference type="NCBIfam" id="NF041792">
    <property type="entry name" value="2_anti-phage_ZorA2"/>
    <property type="match status" value="1"/>
</dbReference>
<evidence type="ECO:0000313" key="10">
    <source>
        <dbReference type="Proteomes" id="UP000004641"/>
    </source>
</evidence>
<organism evidence="9 10">
    <name type="scientific">Escherichia coli O157:H7 (strain EC869)</name>
    <dbReference type="NCBI Taxonomy" id="478008"/>
    <lineage>
        <taxon>Bacteria</taxon>
        <taxon>Pseudomonadati</taxon>
        <taxon>Pseudomonadota</taxon>
        <taxon>Gammaproteobacteria</taxon>
        <taxon>Enterobacterales</taxon>
        <taxon>Enterobacteriaceae</taxon>
        <taxon>Escherichia</taxon>
    </lineage>
</organism>
<feature type="domain" description="MotA/TolQ/ExbB proton channel" evidence="8">
    <location>
        <begin position="52"/>
        <end position="110"/>
    </location>
</feature>
<accession>A0A0H3PZD3</accession>
<comment type="subcellular location">
    <subcellularLocation>
        <location evidence="1">Cell membrane</location>
        <topology evidence="1">Multi-pass membrane protein</topology>
    </subcellularLocation>
    <subcellularLocation>
        <location evidence="6">Membrane</location>
        <topology evidence="6">Multi-pass membrane protein</topology>
    </subcellularLocation>
</comment>
<reference evidence="9 10" key="1">
    <citation type="journal article" date="2011" name="Appl. Environ. Microbiol.">
        <title>Genome signatures of Escherichia coli O157:H7 isolates from the bovine host reservoir.</title>
        <authorList>
            <person name="Eppinger M."/>
            <person name="Mammel M.K."/>
            <person name="Leclerc J.E."/>
            <person name="Ravel J."/>
            <person name="Cebula T.A."/>
        </authorList>
    </citation>
    <scope>NUCLEOTIDE SEQUENCE [LARGE SCALE GENOMIC DNA]</scope>
    <source>
        <strain evidence="9 10">EC869</strain>
    </source>
</reference>
<dbReference type="Pfam" id="PF01618">
    <property type="entry name" value="MotA_ExbB"/>
    <property type="match status" value="1"/>
</dbReference>
<evidence type="ECO:0000256" key="3">
    <source>
        <dbReference type="ARBA" id="ARBA00022692"/>
    </source>
</evidence>
<comment type="caution">
    <text evidence="9">The sequence shown here is derived from an EMBL/GenBank/DDBJ whole genome shotgun (WGS) entry which is preliminary data.</text>
</comment>
<dbReference type="Proteomes" id="UP000004641">
    <property type="component" value="Unassembled WGS sequence"/>
</dbReference>
<evidence type="ECO:0000256" key="2">
    <source>
        <dbReference type="ARBA" id="ARBA00022475"/>
    </source>
</evidence>
<feature type="transmembrane region" description="Helical" evidence="7">
    <location>
        <begin position="48"/>
        <end position="72"/>
    </location>
</feature>
<keyword evidence="2" id="KW-1003">Cell membrane</keyword>
<evidence type="ECO:0000256" key="5">
    <source>
        <dbReference type="ARBA" id="ARBA00023136"/>
    </source>
</evidence>
<dbReference type="EMBL" id="ABHU01000001">
    <property type="protein sequence ID" value="EDU93482.1"/>
    <property type="molecule type" value="Genomic_DNA"/>
</dbReference>
<name>A0A0H3PZD3_ECO5C</name>
<evidence type="ECO:0000256" key="4">
    <source>
        <dbReference type="ARBA" id="ARBA00022989"/>
    </source>
</evidence>
<feature type="transmembrane region" description="Helical" evidence="7">
    <location>
        <begin position="92"/>
        <end position="114"/>
    </location>
</feature>
<dbReference type="GO" id="GO:0015031">
    <property type="term" value="P:protein transport"/>
    <property type="evidence" value="ECO:0007669"/>
    <property type="project" value="UniProtKB-KW"/>
</dbReference>
<dbReference type="SUPFAM" id="SSF58113">
    <property type="entry name" value="Apolipoprotein A-I"/>
    <property type="match status" value="1"/>
</dbReference>
<evidence type="ECO:0000256" key="1">
    <source>
        <dbReference type="ARBA" id="ARBA00004651"/>
    </source>
</evidence>
<keyword evidence="5 7" id="KW-0472">Membrane</keyword>
<evidence type="ECO:0000256" key="6">
    <source>
        <dbReference type="RuleBase" id="RU004057"/>
    </source>
</evidence>
<feature type="transmembrane region" description="Helical" evidence="7">
    <location>
        <begin position="17"/>
        <end position="36"/>
    </location>
</feature>
<evidence type="ECO:0000259" key="8">
    <source>
        <dbReference type="Pfam" id="PF01618"/>
    </source>
</evidence>
<dbReference type="InterPro" id="IPR002898">
    <property type="entry name" value="MotA_ExbB_proton_chnl"/>
</dbReference>
<dbReference type="AlphaFoldDB" id="A0A0H3PZD3"/>
<protein>
    <recommendedName>
        <fullName evidence="8">MotA/TolQ/ExbB proton channel domain-containing protein</fullName>
    </recommendedName>
</protein>
<keyword evidence="3 7" id="KW-0812">Transmembrane</keyword>
<keyword evidence="4 7" id="KW-1133">Transmembrane helix</keyword>
<proteinExistence type="inferred from homology"/>
<sequence length="550" mass="61512">MLAQLFEQLFQSIDSTLITNIFIWAVIFVFLSAWWCDKKNIHSKFREYAPTLMGALGILGTFIGIIIGLLNFNTESIDTSIPVLLGGLKTAFITSIVGMFFAILFNGMDAFFFANKRSALAENNPESVTPEHIYHELKEQNQTLTKLVSGINGDSEGSLIAQIKLLRTEISDSSQAQLANHTHFSNKLWEQLEQFADLMAKGATEQIIDALRQVIIDFNQNLTEQFGENFKALDASVKKLVEWQGNYKTQIEQMSEQYQQSVESLVETKTAVAGIWEECKEIPLAMSELREVLQVNQHQISELSRHLETFVAIRDKATTVLPEIQNKMAEVGELLKSGAANVSASLEQTSQQILLNADSMRVALDEGTEGFRQSVTQTQQAFASMAHDVSNSSETLTSTLGETITEMKQSGEEFLKSLESHSKELHRNMEQNTTNVIDMFSKTGEKINHQLSSNADNMFDSIQTSFDKASAGLTSQVRESIEKFALSINEQLHAFEQATEREMNREMQSLGNALLSISKGFVGNYEKLIKDYQIVMGQLQALISANKHRG</sequence>
<dbReference type="GeneID" id="75169793"/>
<comment type="similarity">
    <text evidence="6">Belongs to the exbB/tolQ family.</text>
</comment>
<evidence type="ECO:0000313" key="9">
    <source>
        <dbReference type="EMBL" id="EDU93482.1"/>
    </source>
</evidence>